<dbReference type="Proteomes" id="UP001057402">
    <property type="component" value="Chromosome 5"/>
</dbReference>
<comment type="caution">
    <text evidence="1">The sequence shown here is derived from an EMBL/GenBank/DDBJ whole genome shotgun (WGS) entry which is preliminary data.</text>
</comment>
<proteinExistence type="predicted"/>
<reference evidence="2" key="1">
    <citation type="journal article" date="2023" name="Front. Plant Sci.">
        <title>Chromosomal-level genome assembly of Melastoma candidum provides insights into trichome evolution.</title>
        <authorList>
            <person name="Zhong Y."/>
            <person name="Wu W."/>
            <person name="Sun C."/>
            <person name="Zou P."/>
            <person name="Liu Y."/>
            <person name="Dai S."/>
            <person name="Zhou R."/>
        </authorList>
    </citation>
    <scope>NUCLEOTIDE SEQUENCE [LARGE SCALE GENOMIC DNA]</scope>
</reference>
<gene>
    <name evidence="1" type="ORF">MLD38_019291</name>
</gene>
<name>A0ACB9QVP5_9MYRT</name>
<keyword evidence="2" id="KW-1185">Reference proteome</keyword>
<protein>
    <submittedName>
        <fullName evidence="1">Uncharacterized protein</fullName>
    </submittedName>
</protein>
<dbReference type="EMBL" id="CM042884">
    <property type="protein sequence ID" value="KAI4371011.1"/>
    <property type="molecule type" value="Genomic_DNA"/>
</dbReference>
<organism evidence="1 2">
    <name type="scientific">Melastoma candidum</name>
    <dbReference type="NCBI Taxonomy" id="119954"/>
    <lineage>
        <taxon>Eukaryota</taxon>
        <taxon>Viridiplantae</taxon>
        <taxon>Streptophyta</taxon>
        <taxon>Embryophyta</taxon>
        <taxon>Tracheophyta</taxon>
        <taxon>Spermatophyta</taxon>
        <taxon>Magnoliopsida</taxon>
        <taxon>eudicotyledons</taxon>
        <taxon>Gunneridae</taxon>
        <taxon>Pentapetalae</taxon>
        <taxon>rosids</taxon>
        <taxon>malvids</taxon>
        <taxon>Myrtales</taxon>
        <taxon>Melastomataceae</taxon>
        <taxon>Melastomatoideae</taxon>
        <taxon>Melastomateae</taxon>
        <taxon>Melastoma</taxon>
    </lineage>
</organism>
<evidence type="ECO:0000313" key="2">
    <source>
        <dbReference type="Proteomes" id="UP001057402"/>
    </source>
</evidence>
<evidence type="ECO:0000313" key="1">
    <source>
        <dbReference type="EMBL" id="KAI4371011.1"/>
    </source>
</evidence>
<accession>A0ACB9QVP5</accession>
<sequence length="962" mass="105025">MLLSMYNDEDGEMDDAPAEDGAGVLEYGGSGMVDGDRGEVELREPADRVGDAGFLGGVDGGGGLGGVGESGEEVVVEERSGGRRTVGKMAIVDYAHDEVAVSPRVEQESTIEGKDYDVVHEVSHSANGDSQEKSAVETVQVLSPNDKAIPLSSEDMNLLPQEAGNLISTDSNAAEGDDTARTPGAIDPLDKFLLSPPATLCSRELQDKVIKFLKYKKAGKSFNAEVRNRKDYRNPDFLLTYQGIDQVGSCLSKDVFDPHGYDLSDYYDQIEADMKREQERKRSQQIDLVSTGAQAAAAAALQKVNMSLTGDGLRAADTALRDGRQKKSKWDKVDDDRKTPLPPVGKDSLSSVAVHAAILSAANAGAGYTAFAGAGYTSVESISGSLGAESPVGGVSKVVGSGGSGGGIKEVGWSSFYADTGDQGGSHGNWSNADFFSEINCPGSSGDVTPATLSHTFKYLLATQFMSRGIPFVFNTWVVRNLTAEDYALYAVKFHLLVTCILFLSREGFRRACLRADIQCEGASAGENAGRLLKVAWATLPLGLAVTAITCLLIFWWQELSLSNPFGQAIVINGFACVLELLAEPFYILSQNLLLLKLRMVVETAATFSRCIILYILIVEETRMEKGIVFSLSQAAYGASLFLGYWGYFLIFHPFRSSELFPFRVGGLMNYDKRLSSMCMLFTFQSFRKLILQEGEKIILVWMDTPYNQAVYGLVDKLGSLVVRMVFMPFEESSYTTFARVASGKNSDNKRKLGVCLTEALKLVALIGLIFIAFGPSYAYSLLRLLYGRTWSDGEAPNVLHYYCIYILFLAVNGTSEAFLHAVADESQIRRSNDSLLVFSSIYIVLNVLLIRSAGAVGLVIANSLNMLLRIAYSLAFIKSYFQDSSFSLMQRCIPSGSSVLLLSGVVTLISEKLILDKEKFWPTFLIHLTVGLSCFCISLLVIYRREKPFINRLVRFRDHSD</sequence>